<gene>
    <name evidence="1" type="ORF">CLG85_012100</name>
    <name evidence="2" type="ORF">CLG85_04030</name>
</gene>
<organism evidence="2">
    <name type="scientific">Alloyangia mangrovi</name>
    <dbReference type="NCBI Taxonomy" id="1779329"/>
    <lineage>
        <taxon>Bacteria</taxon>
        <taxon>Pseudomonadati</taxon>
        <taxon>Pseudomonadota</taxon>
        <taxon>Alphaproteobacteria</taxon>
        <taxon>Rhodobacterales</taxon>
        <taxon>Roseobacteraceae</taxon>
        <taxon>Alloyangia</taxon>
    </lineage>
</organism>
<protein>
    <submittedName>
        <fullName evidence="1">DUF2384 domain-containing protein</fullName>
    </submittedName>
</protein>
<name>A0A2A3K126_9RHOB</name>
<dbReference type="AlphaFoldDB" id="A0A2A3K126"/>
<evidence type="ECO:0000313" key="2">
    <source>
        <dbReference type="EMBL" id="PBD20419.1"/>
    </source>
</evidence>
<evidence type="ECO:0000313" key="1">
    <source>
        <dbReference type="EMBL" id="MCT4371018.1"/>
    </source>
</evidence>
<sequence length="116" mass="12823">MDLRGVSDDGLFAPRLMAQSLRTTVDEIAQTAGLGRDALTRANRVGNPRTQKRLREMVEIVNRVAPRFGSDLLAYAWYRSAPLAGFGEATAMQLVRDGHADWVHLYLDRLDAGIPA</sequence>
<dbReference type="EMBL" id="NTHN01000046">
    <property type="protein sequence ID" value="PBD20419.1"/>
    <property type="molecule type" value="Genomic_DNA"/>
</dbReference>
<evidence type="ECO:0000313" key="3">
    <source>
        <dbReference type="Proteomes" id="UP000217448"/>
    </source>
</evidence>
<dbReference type="RefSeq" id="WP_095881104.1">
    <property type="nucleotide sequence ID" value="NZ_NTHN02000019.1"/>
</dbReference>
<accession>A0A2A3K126</accession>
<dbReference type="EMBL" id="NTHN02000019">
    <property type="protein sequence ID" value="MCT4371018.1"/>
    <property type="molecule type" value="Genomic_DNA"/>
</dbReference>
<comment type="caution">
    <text evidence="2">The sequence shown here is derived from an EMBL/GenBank/DDBJ whole genome shotgun (WGS) entry which is preliminary data.</text>
</comment>
<reference evidence="2" key="1">
    <citation type="submission" date="2017-09" db="EMBL/GenBank/DDBJ databases">
        <title>Yangia sp. SAOS 153D whole genome sequencing.</title>
        <authorList>
            <person name="Verma A."/>
            <person name="Krishnamurthi S."/>
        </authorList>
    </citation>
    <scope>NUCLEOTIDE SEQUENCE [LARGE SCALE GENOMIC DNA]</scope>
    <source>
        <strain evidence="2">SAOS 153D</strain>
    </source>
</reference>
<reference evidence="3" key="2">
    <citation type="submission" date="2023-07" db="EMBL/GenBank/DDBJ databases">
        <title>Yangia mangrovi SAOS 153D genome.</title>
        <authorList>
            <person name="Verma A."/>
            <person name="Pal Y."/>
            <person name="Sundharam S."/>
            <person name="Bisht B."/>
            <person name="Srinivasan K."/>
        </authorList>
    </citation>
    <scope>NUCLEOTIDE SEQUENCE [LARGE SCALE GENOMIC DNA]</scope>
    <source>
        <strain evidence="3">SAOS 153D</strain>
    </source>
</reference>
<dbReference type="Proteomes" id="UP000217448">
    <property type="component" value="Unassembled WGS sequence"/>
</dbReference>
<proteinExistence type="predicted"/>
<dbReference type="OrthoDB" id="582619at2"/>
<keyword evidence="3" id="KW-1185">Reference proteome</keyword>
<reference evidence="1" key="3">
    <citation type="submission" date="2024-05" db="EMBL/GenBank/DDBJ databases">
        <title>Yangia mangrovi SAOS 153D genome.</title>
        <authorList>
            <person name="Verma A."/>
            <person name="Pal Y."/>
            <person name="Sundharam S."/>
            <person name="Bisht B."/>
            <person name="Srinivasan K."/>
        </authorList>
    </citation>
    <scope>NUCLEOTIDE SEQUENCE</scope>
    <source>
        <strain evidence="1">SAOS 153D</strain>
    </source>
</reference>